<evidence type="ECO:0000256" key="2">
    <source>
        <dbReference type="SAM" id="Phobius"/>
    </source>
</evidence>
<keyword evidence="2" id="KW-0812">Transmembrane</keyword>
<name>A0A1J7GDX2_LUPAN</name>
<dbReference type="Gramene" id="OIV92585">
    <property type="protein sequence ID" value="OIV92585"/>
    <property type="gene ID" value="TanjilG_07576"/>
</dbReference>
<keyword evidence="2" id="KW-0472">Membrane</keyword>
<dbReference type="OMA" id="CCELELG"/>
<keyword evidence="2" id="KW-1133">Transmembrane helix</keyword>
<feature type="region of interest" description="Disordered" evidence="1">
    <location>
        <begin position="45"/>
        <end position="98"/>
    </location>
</feature>
<dbReference type="STRING" id="3871.A0A1J7GDX2"/>
<dbReference type="PANTHER" id="PTHR34064">
    <property type="entry name" value="OS04G0672300 PROTEIN"/>
    <property type="match status" value="1"/>
</dbReference>
<feature type="transmembrane region" description="Helical" evidence="2">
    <location>
        <begin position="161"/>
        <end position="181"/>
    </location>
</feature>
<dbReference type="EMBL" id="CM007378">
    <property type="protein sequence ID" value="OIV92585.1"/>
    <property type="molecule type" value="Genomic_DNA"/>
</dbReference>
<protein>
    <recommendedName>
        <fullName evidence="5">Transmembrane protein</fullName>
    </recommendedName>
</protein>
<evidence type="ECO:0000256" key="1">
    <source>
        <dbReference type="SAM" id="MobiDB-lite"/>
    </source>
</evidence>
<reference evidence="3 4" key="1">
    <citation type="journal article" date="2017" name="Plant Biotechnol. J.">
        <title>A comprehensive draft genome sequence for lupin (Lupinus angustifolius), an emerging health food: insights into plant-microbe interactions and legume evolution.</title>
        <authorList>
            <person name="Hane J.K."/>
            <person name="Ming Y."/>
            <person name="Kamphuis L.G."/>
            <person name="Nelson M.N."/>
            <person name="Garg G."/>
            <person name="Atkins C.A."/>
            <person name="Bayer P.E."/>
            <person name="Bravo A."/>
            <person name="Bringans S."/>
            <person name="Cannon S."/>
            <person name="Edwards D."/>
            <person name="Foley R."/>
            <person name="Gao L.L."/>
            <person name="Harrison M.J."/>
            <person name="Huang W."/>
            <person name="Hurgobin B."/>
            <person name="Li S."/>
            <person name="Liu C.W."/>
            <person name="McGrath A."/>
            <person name="Morahan G."/>
            <person name="Murray J."/>
            <person name="Weller J."/>
            <person name="Jian J."/>
            <person name="Singh K.B."/>
        </authorList>
    </citation>
    <scope>NUCLEOTIDE SEQUENCE [LARGE SCALE GENOMIC DNA]</scope>
    <source>
        <strain evidence="4">cv. Tanjil</strain>
        <tissue evidence="3">Whole plant</tissue>
    </source>
</reference>
<dbReference type="PANTHER" id="PTHR34064:SF4">
    <property type="entry name" value="PROTEIN, PUTATIVE-RELATED"/>
    <property type="match status" value="1"/>
</dbReference>
<evidence type="ECO:0008006" key="5">
    <source>
        <dbReference type="Google" id="ProtNLM"/>
    </source>
</evidence>
<dbReference type="Proteomes" id="UP000188354">
    <property type="component" value="Chromosome LG18"/>
</dbReference>
<gene>
    <name evidence="3" type="ORF">TanjilG_07576</name>
</gene>
<keyword evidence="4" id="KW-1185">Reference proteome</keyword>
<accession>A0A1J7GDX2</accession>
<sequence>MIKQRISSDPIIMNAFQYTNDKHDSYVIDMDAFSSSTNAVAAAAASPNSRTTLQRSLSRKGSQRGVERKVNGNATTLHDKDNVPATSSPRGGIVGGSCSTPEKGAVVSTDHSMNPHIHHQITIMSGTTTTNTTTNGAENKCIIRRNSFRRVSSWGMDPKRVLLFFATLSSMGTMLLIYFTLTISNQNADDEYYVGPSGGSESYFFPLSDPS</sequence>
<organism evidence="3 4">
    <name type="scientific">Lupinus angustifolius</name>
    <name type="common">Narrow-leaved blue lupine</name>
    <dbReference type="NCBI Taxonomy" id="3871"/>
    <lineage>
        <taxon>Eukaryota</taxon>
        <taxon>Viridiplantae</taxon>
        <taxon>Streptophyta</taxon>
        <taxon>Embryophyta</taxon>
        <taxon>Tracheophyta</taxon>
        <taxon>Spermatophyta</taxon>
        <taxon>Magnoliopsida</taxon>
        <taxon>eudicotyledons</taxon>
        <taxon>Gunneridae</taxon>
        <taxon>Pentapetalae</taxon>
        <taxon>rosids</taxon>
        <taxon>fabids</taxon>
        <taxon>Fabales</taxon>
        <taxon>Fabaceae</taxon>
        <taxon>Papilionoideae</taxon>
        <taxon>50 kb inversion clade</taxon>
        <taxon>genistoids sensu lato</taxon>
        <taxon>core genistoids</taxon>
        <taxon>Genisteae</taxon>
        <taxon>Lupinus</taxon>
    </lineage>
</organism>
<evidence type="ECO:0000313" key="3">
    <source>
        <dbReference type="EMBL" id="OIV92585.1"/>
    </source>
</evidence>
<dbReference type="AlphaFoldDB" id="A0A1J7GDX2"/>
<evidence type="ECO:0000313" key="4">
    <source>
        <dbReference type="Proteomes" id="UP000188354"/>
    </source>
</evidence>
<proteinExistence type="predicted"/>